<feature type="transmembrane region" description="Helical" evidence="9">
    <location>
        <begin position="117"/>
        <end position="150"/>
    </location>
</feature>
<proteinExistence type="inferred from homology"/>
<feature type="transmembrane region" description="Helical" evidence="9">
    <location>
        <begin position="380"/>
        <end position="402"/>
    </location>
</feature>
<feature type="transmembrane region" description="Helical" evidence="9">
    <location>
        <begin position="81"/>
        <end position="97"/>
    </location>
</feature>
<keyword evidence="12" id="KW-1185">Reference proteome</keyword>
<feature type="transmembrane region" description="Helical" evidence="9">
    <location>
        <begin position="40"/>
        <end position="61"/>
    </location>
</feature>
<dbReference type="PANTHER" id="PTHR33451">
    <property type="entry name" value="MALATE-2H(+)/NA(+)-LACTATE ANTIPORTER"/>
    <property type="match status" value="1"/>
</dbReference>
<keyword evidence="3" id="KW-0050">Antiport</keyword>
<feature type="transmembrane region" description="Helical" evidence="9">
    <location>
        <begin position="297"/>
        <end position="316"/>
    </location>
</feature>
<protein>
    <submittedName>
        <fullName evidence="11">Na+/H+ antiporter NhaC family protein</fullName>
    </submittedName>
</protein>
<dbReference type="Pfam" id="PF03553">
    <property type="entry name" value="Na_H_antiporter"/>
    <property type="match status" value="1"/>
</dbReference>
<evidence type="ECO:0000313" key="12">
    <source>
        <dbReference type="Proteomes" id="UP001304851"/>
    </source>
</evidence>
<evidence type="ECO:0000256" key="7">
    <source>
        <dbReference type="ARBA" id="ARBA00023136"/>
    </source>
</evidence>
<evidence type="ECO:0000256" key="6">
    <source>
        <dbReference type="ARBA" id="ARBA00022989"/>
    </source>
</evidence>
<feature type="domain" description="Na+/H+ antiporter NhaC-like C-terminal" evidence="10">
    <location>
        <begin position="14"/>
        <end position="215"/>
    </location>
</feature>
<evidence type="ECO:0000256" key="1">
    <source>
        <dbReference type="ARBA" id="ARBA00004651"/>
    </source>
</evidence>
<evidence type="ECO:0000313" key="11">
    <source>
        <dbReference type="EMBL" id="WKC91004.1"/>
    </source>
</evidence>
<evidence type="ECO:0000256" key="9">
    <source>
        <dbReference type="SAM" id="Phobius"/>
    </source>
</evidence>
<comment type="similarity">
    <text evidence="8">Belongs to the NhaC Na(+)/H(+) (TC 2.A.35) antiporter family.</text>
</comment>
<evidence type="ECO:0000256" key="8">
    <source>
        <dbReference type="ARBA" id="ARBA00038435"/>
    </source>
</evidence>
<dbReference type="InterPro" id="IPR052180">
    <property type="entry name" value="NhaC_Na-H+_Antiporter"/>
</dbReference>
<accession>A0ABY9E8S4</accession>
<evidence type="ECO:0000256" key="2">
    <source>
        <dbReference type="ARBA" id="ARBA00022448"/>
    </source>
</evidence>
<sequence>MENIEVRGQPNFFGLIPFFVFIIIYLGTGIYLGVVGVEMAFYQLPASVAMFLASIVCFLVFKGKFSDKIHIFIKGAAQYDIILMCLIFMLSGAFSSLCKEMGCVETVANLGIKYINPNWIVSGIFFVTCFLSFSAGTSVGSIVAIAPIAFNIAIKSGINPNLIAASVMCGAMFGDNLSLISDTTIVSSRTQGSSILDVFISSSFYAFPSAILTFFSFFFLSENLPNTTNFLHESSIDLVKTVPYLMIIFFSLAGMNVFIVLFLGIFSICLISILYGNLYFLDVMKNINKGFLNMADLIFLSILTGGVSFAVIHNGGFKWLLIKLKSLIRGKSSAEFSIGAFVSIVDVFLANNTIAILICGKVAKKIAFENNISVQRSASILDMFSCIFQGIIPYGAQMIILVNFSNGLVSPISVLPFLVYFGFLLFFVILSILGLDIKKVFLFFKKNKNFKI</sequence>
<keyword evidence="6 9" id="KW-1133">Transmembrane helix</keyword>
<dbReference type="RefSeq" id="WP_301341765.1">
    <property type="nucleotide sequence ID" value="NZ_CP124072.1"/>
</dbReference>
<reference evidence="11" key="1">
    <citation type="submission" date="2023-04" db="EMBL/GenBank/DDBJ databases">
        <title>Genome sequencing of multiple Borrelia sensu lato isolates spanning a world-wide range of genetic and epidemiological diversity.</title>
        <authorList>
            <person name="Mongodin E.F."/>
            <person name="Fraser C.M."/>
            <person name="Rudenko N."/>
            <person name="Golovchenko M."/>
            <person name="Margos G."/>
            <person name="Fingerle V."/>
            <person name="Marques A."/>
            <person name="Kawabata H."/>
            <person name="Lopes de Carvalho I."/>
            <person name="Norte C."/>
            <person name="Nuncio S."/>
            <person name="Schutzer S.E."/>
            <person name="Luft B."/>
            <person name="Qiu W."/>
            <person name="Casjens S.R."/>
        </authorList>
    </citation>
    <scope>NUCLEOTIDE SEQUENCE [LARGE SCALE GENOMIC DNA]</scope>
    <source>
        <strain evidence="11">SCGT-18</strain>
    </source>
</reference>
<feature type="transmembrane region" description="Helical" evidence="9">
    <location>
        <begin position="12"/>
        <end position="34"/>
    </location>
</feature>
<dbReference type="InterPro" id="IPR018461">
    <property type="entry name" value="Na/H_Antiport_NhaC-like_C"/>
</dbReference>
<name>A0ABY9E8S4_9SPIR</name>
<feature type="transmembrane region" description="Helical" evidence="9">
    <location>
        <begin position="244"/>
        <end position="276"/>
    </location>
</feature>
<feature type="transmembrane region" description="Helical" evidence="9">
    <location>
        <begin position="414"/>
        <end position="435"/>
    </location>
</feature>
<feature type="transmembrane region" description="Helical" evidence="9">
    <location>
        <begin position="198"/>
        <end position="220"/>
    </location>
</feature>
<evidence type="ECO:0000256" key="4">
    <source>
        <dbReference type="ARBA" id="ARBA00022475"/>
    </source>
</evidence>
<keyword evidence="5 9" id="KW-0812">Transmembrane</keyword>
<evidence type="ECO:0000256" key="5">
    <source>
        <dbReference type="ARBA" id="ARBA00022692"/>
    </source>
</evidence>
<dbReference type="EMBL" id="CP124072">
    <property type="protein sequence ID" value="WKC91004.1"/>
    <property type="molecule type" value="Genomic_DNA"/>
</dbReference>
<evidence type="ECO:0000256" key="3">
    <source>
        <dbReference type="ARBA" id="ARBA00022449"/>
    </source>
</evidence>
<dbReference type="PANTHER" id="PTHR33451:SF4">
    <property type="entry name" value="NA+_H+ ANTIPORTER"/>
    <property type="match status" value="1"/>
</dbReference>
<gene>
    <name evidence="11" type="ORF">QIA18_03510</name>
</gene>
<comment type="subcellular location">
    <subcellularLocation>
        <location evidence="1">Cell membrane</location>
        <topology evidence="1">Multi-pass membrane protein</topology>
    </subcellularLocation>
</comment>
<keyword evidence="4" id="KW-1003">Cell membrane</keyword>
<organism evidence="11 12">
    <name type="scientific">Borreliella carolinensis</name>
    <dbReference type="NCBI Taxonomy" id="478174"/>
    <lineage>
        <taxon>Bacteria</taxon>
        <taxon>Pseudomonadati</taxon>
        <taxon>Spirochaetota</taxon>
        <taxon>Spirochaetia</taxon>
        <taxon>Spirochaetales</taxon>
        <taxon>Borreliaceae</taxon>
        <taxon>Borreliella</taxon>
    </lineage>
</organism>
<dbReference type="Proteomes" id="UP001304851">
    <property type="component" value="Chromosome"/>
</dbReference>
<feature type="transmembrane region" description="Helical" evidence="9">
    <location>
        <begin position="336"/>
        <end position="359"/>
    </location>
</feature>
<keyword evidence="7 9" id="KW-0472">Membrane</keyword>
<evidence type="ECO:0000259" key="10">
    <source>
        <dbReference type="Pfam" id="PF03553"/>
    </source>
</evidence>
<keyword evidence="2" id="KW-0813">Transport</keyword>